<evidence type="ECO:0000256" key="4">
    <source>
        <dbReference type="ARBA" id="ARBA00022692"/>
    </source>
</evidence>
<proteinExistence type="predicted"/>
<dbReference type="Gene3D" id="1.10.3860.10">
    <property type="entry name" value="Sodium:dicarboxylate symporter"/>
    <property type="match status" value="1"/>
</dbReference>
<dbReference type="SUPFAM" id="SSF118215">
    <property type="entry name" value="Proton glutamate symport protein"/>
    <property type="match status" value="1"/>
</dbReference>
<dbReference type="FunFam" id="1.10.3860.10:FF:000001">
    <property type="entry name" value="C4-dicarboxylate transport protein"/>
    <property type="match status" value="1"/>
</dbReference>
<dbReference type="PANTHER" id="PTHR42865">
    <property type="entry name" value="PROTON/GLUTAMATE-ASPARTATE SYMPORTER"/>
    <property type="match status" value="1"/>
</dbReference>
<dbReference type="PANTHER" id="PTHR42865:SF7">
    <property type="entry name" value="PROTON_GLUTAMATE-ASPARTATE SYMPORTER"/>
    <property type="match status" value="1"/>
</dbReference>
<feature type="transmembrane region" description="Helical" evidence="8">
    <location>
        <begin position="325"/>
        <end position="344"/>
    </location>
</feature>
<gene>
    <name evidence="9" type="ORF">SAMN05660477_02913</name>
</gene>
<dbReference type="STRING" id="619805.SAMN05660477_02913"/>
<evidence type="ECO:0000256" key="6">
    <source>
        <dbReference type="ARBA" id="ARBA00022989"/>
    </source>
</evidence>
<feature type="transmembrane region" description="Helical" evidence="8">
    <location>
        <begin position="425"/>
        <end position="443"/>
    </location>
</feature>
<protein>
    <submittedName>
        <fullName evidence="9">Na+/H+-dicarboxylate symporter</fullName>
    </submittedName>
</protein>
<dbReference type="GO" id="GO:0006835">
    <property type="term" value="P:dicarboxylic acid transport"/>
    <property type="evidence" value="ECO:0007669"/>
    <property type="project" value="TreeGrafter"/>
</dbReference>
<dbReference type="InterPro" id="IPR036458">
    <property type="entry name" value="Na:dicarbo_symporter_sf"/>
</dbReference>
<evidence type="ECO:0000256" key="5">
    <source>
        <dbReference type="ARBA" id="ARBA00022847"/>
    </source>
</evidence>
<evidence type="ECO:0000256" key="7">
    <source>
        <dbReference type="ARBA" id="ARBA00023136"/>
    </source>
</evidence>
<keyword evidence="5" id="KW-0769">Symport</keyword>
<evidence type="ECO:0000256" key="8">
    <source>
        <dbReference type="SAM" id="Phobius"/>
    </source>
</evidence>
<organism evidence="9 10">
    <name type="scientific">Soonwooa buanensis</name>
    <dbReference type="NCBI Taxonomy" id="619805"/>
    <lineage>
        <taxon>Bacteria</taxon>
        <taxon>Pseudomonadati</taxon>
        <taxon>Bacteroidota</taxon>
        <taxon>Flavobacteriia</taxon>
        <taxon>Flavobacteriales</taxon>
        <taxon>Weeksellaceae</taxon>
        <taxon>Chryseobacterium group</taxon>
        <taxon>Soonwooa</taxon>
    </lineage>
</organism>
<evidence type="ECO:0000313" key="9">
    <source>
        <dbReference type="EMBL" id="SKC08820.1"/>
    </source>
</evidence>
<feature type="transmembrane region" description="Helical" evidence="8">
    <location>
        <begin position="287"/>
        <end position="319"/>
    </location>
</feature>
<feature type="transmembrane region" description="Helical" evidence="8">
    <location>
        <begin position="450"/>
        <end position="473"/>
    </location>
</feature>
<reference evidence="9 10" key="1">
    <citation type="submission" date="2017-02" db="EMBL/GenBank/DDBJ databases">
        <authorList>
            <person name="Peterson S.W."/>
        </authorList>
    </citation>
    <scope>NUCLEOTIDE SEQUENCE [LARGE SCALE GENOMIC DNA]</scope>
    <source>
        <strain evidence="9 10">DSM 22323</strain>
    </source>
</reference>
<keyword evidence="3" id="KW-1003">Cell membrane</keyword>
<name>A0A1T5GKD4_9FLAO</name>
<feature type="transmembrane region" description="Helical" evidence="8">
    <location>
        <begin position="7"/>
        <end position="25"/>
    </location>
</feature>
<comment type="subcellular location">
    <subcellularLocation>
        <location evidence="1">Cell membrane</location>
        <topology evidence="1">Multi-pass membrane protein</topology>
    </subcellularLocation>
</comment>
<keyword evidence="6 8" id="KW-1133">Transmembrane helix</keyword>
<dbReference type="OrthoDB" id="9768885at2"/>
<evidence type="ECO:0000256" key="3">
    <source>
        <dbReference type="ARBA" id="ARBA00022475"/>
    </source>
</evidence>
<keyword evidence="2" id="KW-0813">Transport</keyword>
<keyword evidence="4 8" id="KW-0812">Transmembrane</keyword>
<keyword evidence="10" id="KW-1185">Reference proteome</keyword>
<dbReference type="GO" id="GO:0005886">
    <property type="term" value="C:plasma membrane"/>
    <property type="evidence" value="ECO:0007669"/>
    <property type="project" value="UniProtKB-SubCell"/>
</dbReference>
<dbReference type="GO" id="GO:0015293">
    <property type="term" value="F:symporter activity"/>
    <property type="evidence" value="ECO:0007669"/>
    <property type="project" value="UniProtKB-KW"/>
</dbReference>
<feature type="transmembrane region" description="Helical" evidence="8">
    <location>
        <begin position="248"/>
        <end position="266"/>
    </location>
</feature>
<dbReference type="RefSeq" id="WP_079668133.1">
    <property type="nucleotide sequence ID" value="NZ_FUYZ01000013.1"/>
</dbReference>
<dbReference type="Proteomes" id="UP000191112">
    <property type="component" value="Unassembled WGS sequence"/>
</dbReference>
<dbReference type="Pfam" id="PF00375">
    <property type="entry name" value="SDF"/>
    <property type="match status" value="1"/>
</dbReference>
<dbReference type="AlphaFoldDB" id="A0A1T5GKD4"/>
<evidence type="ECO:0000313" key="10">
    <source>
        <dbReference type="Proteomes" id="UP000191112"/>
    </source>
</evidence>
<dbReference type="EMBL" id="FUYZ01000013">
    <property type="protein sequence ID" value="SKC08820.1"/>
    <property type="molecule type" value="Genomic_DNA"/>
</dbReference>
<accession>A0A1T5GKD4</accession>
<feature type="transmembrane region" description="Helical" evidence="8">
    <location>
        <begin position="176"/>
        <end position="198"/>
    </location>
</feature>
<sequence length="510" mass="55656">MKGQNKLFIAIIVALIIGVVIGGIVNKYERGTTIRINTEVVDAKHPQQDEVKFKTSDGKSFSQKILIAENDQKKDSLTKVFQGQDLLVIGQGAKTIFEPTVLKGKDVQIEKVEKSNAGRVTALDDIASFSEMIKLLGTIFIRLVQMIIAPLVFTTLVVGIAKMSDIAMIGRVGTKAMLWFISASLVSLLIGLILVNWMEPGKVMQLEKPAAEAAGELMKSAHNGLSLEQFVNHVVPKSLFEAFATNEVLQIVVFSVMFGIALSAMGEEYTKPIVKALDICAHAILKMVGYIMWVAPLGVLGAIAAVVATNGFEIFWVYAIYLRDFFFALAVLWLVLLLVGYLILGNRLFNLIKRIKEPLLIAFSTTSSEAVFPKLVEELERFGCNKRIVSFILPLGYSFNLDGSMMYMTFASIFIAQIYGIDMSIGQQVIMLLVLMLTSKGIAGVPRASLVIIVATCSMFGIPPEGIALILPIDHFCDMGRSMTNVLGNALATSAVSKWEGQLEGAAQES</sequence>
<feature type="transmembrane region" description="Helical" evidence="8">
    <location>
        <begin position="139"/>
        <end position="164"/>
    </location>
</feature>
<keyword evidence="7 8" id="KW-0472">Membrane</keyword>
<evidence type="ECO:0000256" key="1">
    <source>
        <dbReference type="ARBA" id="ARBA00004651"/>
    </source>
</evidence>
<dbReference type="InterPro" id="IPR001991">
    <property type="entry name" value="Na-dicarboxylate_symporter"/>
</dbReference>
<dbReference type="PRINTS" id="PR00173">
    <property type="entry name" value="EDTRNSPORT"/>
</dbReference>
<evidence type="ECO:0000256" key="2">
    <source>
        <dbReference type="ARBA" id="ARBA00022448"/>
    </source>
</evidence>